<evidence type="ECO:0000313" key="2">
    <source>
        <dbReference type="Proteomes" id="UP001052739"/>
    </source>
</evidence>
<proteinExistence type="predicted"/>
<keyword evidence="2" id="KW-1185">Reference proteome</keyword>
<dbReference type="RefSeq" id="WP_190222790.1">
    <property type="nucleotide sequence ID" value="NZ_BNBS01000020.1"/>
</dbReference>
<dbReference type="Proteomes" id="UP001052739">
    <property type="component" value="Unassembled WGS sequence"/>
</dbReference>
<comment type="caution">
    <text evidence="1">The sequence shown here is derived from an EMBL/GenBank/DDBJ whole genome shotgun (WGS) entry which is preliminary data.</text>
</comment>
<protein>
    <submittedName>
        <fullName evidence="1">Uncharacterized protein</fullName>
    </submittedName>
</protein>
<organism evidence="1 2">
    <name type="scientific">Streptomyces hydrogenans</name>
    <dbReference type="NCBI Taxonomy" id="1873719"/>
    <lineage>
        <taxon>Bacteria</taxon>
        <taxon>Bacillati</taxon>
        <taxon>Actinomycetota</taxon>
        <taxon>Actinomycetes</taxon>
        <taxon>Kitasatosporales</taxon>
        <taxon>Streptomycetaceae</taxon>
        <taxon>Streptomyces</taxon>
    </lineage>
</organism>
<dbReference type="EMBL" id="BNDW01000068">
    <property type="protein sequence ID" value="GHI25189.1"/>
    <property type="molecule type" value="Genomic_DNA"/>
</dbReference>
<sequence length="80" mass="8958">MTSLTPEGGYFAATSDRERLADLIRSFAVMCTRAEALAEVERFEKHIAHELAEKIRATYTGPGIDRYVRFAADLIDPEVP</sequence>
<accession>A0ABQ3PJL6</accession>
<gene>
    <name evidence="1" type="ORF">Shyd_65600</name>
</gene>
<evidence type="ECO:0000313" key="1">
    <source>
        <dbReference type="EMBL" id="GHI25189.1"/>
    </source>
</evidence>
<name>A0ABQ3PJL6_9ACTN</name>
<reference evidence="1" key="1">
    <citation type="submission" date="2024-05" db="EMBL/GenBank/DDBJ databases">
        <title>Whole genome shotgun sequence of Streptomyces hydrogenans NBRC 13475.</title>
        <authorList>
            <person name="Komaki H."/>
            <person name="Tamura T."/>
        </authorList>
    </citation>
    <scope>NUCLEOTIDE SEQUENCE</scope>
    <source>
        <strain evidence="1">NBRC 13475</strain>
    </source>
</reference>